<name>H2BSE5_GILLR</name>
<accession>H2BSE5</accession>
<dbReference type="AlphaFoldDB" id="H2BSE5"/>
<protein>
    <recommendedName>
        <fullName evidence="3">SnoaL-like domain-containing protein</fullName>
    </recommendedName>
</protein>
<dbReference type="InterPro" id="IPR032710">
    <property type="entry name" value="NTF2-like_dom_sf"/>
</dbReference>
<dbReference type="eggNOG" id="ENOG50343F2">
    <property type="taxonomic scope" value="Bacteria"/>
</dbReference>
<dbReference type="SUPFAM" id="SSF54427">
    <property type="entry name" value="NTF2-like"/>
    <property type="match status" value="1"/>
</dbReference>
<dbReference type="RefSeq" id="WP_006987790.1">
    <property type="nucleotide sequence ID" value="NZ_JH594606.1"/>
</dbReference>
<dbReference type="HOGENOM" id="CLU_1675419_0_0_10"/>
<organism evidence="1 2">
    <name type="scientific">Gillisia limnaea (strain DSM 15749 / LMG 21470 / R-8282)</name>
    <dbReference type="NCBI Taxonomy" id="865937"/>
    <lineage>
        <taxon>Bacteria</taxon>
        <taxon>Pseudomonadati</taxon>
        <taxon>Bacteroidota</taxon>
        <taxon>Flavobacteriia</taxon>
        <taxon>Flavobacteriales</taxon>
        <taxon>Flavobacteriaceae</taxon>
        <taxon>Gillisia</taxon>
    </lineage>
</organism>
<gene>
    <name evidence="1" type="ORF">Gilli_0766</name>
</gene>
<dbReference type="Proteomes" id="UP000003844">
    <property type="component" value="Unassembled WGS sequence"/>
</dbReference>
<dbReference type="EMBL" id="JH594606">
    <property type="protein sequence ID" value="EHQ01468.1"/>
    <property type="molecule type" value="Genomic_DNA"/>
</dbReference>
<evidence type="ECO:0008006" key="3">
    <source>
        <dbReference type="Google" id="ProtNLM"/>
    </source>
</evidence>
<dbReference type="Gene3D" id="3.10.450.50">
    <property type="match status" value="1"/>
</dbReference>
<proteinExistence type="predicted"/>
<evidence type="ECO:0000313" key="1">
    <source>
        <dbReference type="EMBL" id="EHQ01468.1"/>
    </source>
</evidence>
<keyword evidence="2" id="KW-1185">Reference proteome</keyword>
<sequence>MDVTTDSYRESTQTQYYKQMKTLQIYLFLIVPVLSTSNNLQGQNNNNQEIIKNIYDVVQNHSKTSNDLAALTPGIKWDEVINPKEMNDRDNITFPAVMQNQWGHVLFNKIIFQEVEQDKVLVTGTVNGRQPSECEFVSTRFKHYWTIKDGQVIKFLE</sequence>
<dbReference type="OrthoDB" id="1445145at2"/>
<dbReference type="STRING" id="865937.Gilli_0766"/>
<reference evidence="2" key="1">
    <citation type="journal article" date="2012" name="Stand. Genomic Sci.">
        <title>Genome sequence of the Antarctic rhodopsins-containing flavobacterium Gillisia limnaea type strain (R-8282(T)).</title>
        <authorList>
            <person name="Riedel T."/>
            <person name="Held B."/>
            <person name="Nolan M."/>
            <person name="Lucas S."/>
            <person name="Lapidus A."/>
            <person name="Tice H."/>
            <person name="Del Rio T.G."/>
            <person name="Cheng J.F."/>
            <person name="Han C."/>
            <person name="Tapia R."/>
            <person name="Goodwin L.A."/>
            <person name="Pitluck S."/>
            <person name="Liolios K."/>
            <person name="Mavromatis K."/>
            <person name="Pagani I."/>
            <person name="Ivanova N."/>
            <person name="Mikhailova N."/>
            <person name="Pati A."/>
            <person name="Chen A."/>
            <person name="Palaniappan K."/>
            <person name="Land M."/>
            <person name="Rohde M."/>
            <person name="Tindall B.J."/>
            <person name="Detter J.C."/>
            <person name="Goker M."/>
            <person name="Bristow J."/>
            <person name="Eisen J.A."/>
            <person name="Markowitz V."/>
            <person name="Hugenholtz P."/>
            <person name="Kyrpides N.C."/>
            <person name="Klenk H.P."/>
            <person name="Woyke T."/>
        </authorList>
    </citation>
    <scope>NUCLEOTIDE SEQUENCE [LARGE SCALE GENOMIC DNA]</scope>
    <source>
        <strain evidence="2">DSM 15749 / LMG 21470 / R-8282</strain>
    </source>
</reference>
<evidence type="ECO:0000313" key="2">
    <source>
        <dbReference type="Proteomes" id="UP000003844"/>
    </source>
</evidence>